<evidence type="ECO:0000256" key="1">
    <source>
        <dbReference type="SAM" id="Phobius"/>
    </source>
</evidence>
<reference evidence="2" key="1">
    <citation type="submission" date="2019-11" db="EMBL/GenBank/DDBJ databases">
        <title>Microbial mats filling the niche in hypersaline microbial mats.</title>
        <authorList>
            <person name="Wong H.L."/>
            <person name="Macleod F.I."/>
            <person name="White R.A. III"/>
            <person name="Burns B.P."/>
        </authorList>
    </citation>
    <scope>NUCLEOTIDE SEQUENCE</scope>
    <source>
        <strain evidence="2">Rbin_158</strain>
    </source>
</reference>
<dbReference type="AlphaFoldDB" id="A0A9D5JUQ2"/>
<keyword evidence="1" id="KW-0812">Transmembrane</keyword>
<evidence type="ECO:0000313" key="2">
    <source>
        <dbReference type="EMBL" id="MBD3324475.1"/>
    </source>
</evidence>
<organism evidence="2 3">
    <name type="scientific">candidate division KSB3 bacterium</name>
    <dbReference type="NCBI Taxonomy" id="2044937"/>
    <lineage>
        <taxon>Bacteria</taxon>
        <taxon>candidate division KSB3</taxon>
    </lineage>
</organism>
<comment type="caution">
    <text evidence="2">The sequence shown here is derived from an EMBL/GenBank/DDBJ whole genome shotgun (WGS) entry which is preliminary data.</text>
</comment>
<name>A0A9D5JUQ2_9BACT</name>
<dbReference type="Proteomes" id="UP000649604">
    <property type="component" value="Unassembled WGS sequence"/>
</dbReference>
<dbReference type="EMBL" id="WJJP01000240">
    <property type="protein sequence ID" value="MBD3324475.1"/>
    <property type="molecule type" value="Genomic_DNA"/>
</dbReference>
<sequence length="72" mass="7840">VYESTISLLGLGDSTIVTWGQILHDALSGGAVLNGQWWWVIPPGLAIALMGMTFAFLGFAMDNILHPKLRTR</sequence>
<feature type="non-terminal residue" evidence="2">
    <location>
        <position position="1"/>
    </location>
</feature>
<dbReference type="PANTHER" id="PTHR43839:SF1">
    <property type="entry name" value="OPPC IN A BINDING PROTEIN-DEPENDENT TRANSPORT SYSTEM"/>
    <property type="match status" value="1"/>
</dbReference>
<keyword evidence="1" id="KW-1133">Transmembrane helix</keyword>
<gene>
    <name evidence="2" type="ORF">GF339_07810</name>
</gene>
<feature type="transmembrane region" description="Helical" evidence="1">
    <location>
        <begin position="37"/>
        <end position="60"/>
    </location>
</feature>
<protein>
    <submittedName>
        <fullName evidence="2">ABC transporter permease</fullName>
    </submittedName>
</protein>
<evidence type="ECO:0000313" key="3">
    <source>
        <dbReference type="Proteomes" id="UP000649604"/>
    </source>
</evidence>
<accession>A0A9D5JUQ2</accession>
<keyword evidence="1" id="KW-0472">Membrane</keyword>
<proteinExistence type="predicted"/>
<dbReference type="PANTHER" id="PTHR43839">
    <property type="entry name" value="OPPC IN A BINDING PROTEIN-DEPENDENT TRANSPORT SYSTEM"/>
    <property type="match status" value="1"/>
</dbReference>